<evidence type="ECO:0000256" key="1">
    <source>
        <dbReference type="SAM" id="SignalP"/>
    </source>
</evidence>
<organism evidence="4 5">
    <name type="scientific">Pontibacter cellulosilyticus</name>
    <dbReference type="NCBI Taxonomy" id="1720253"/>
    <lineage>
        <taxon>Bacteria</taxon>
        <taxon>Pseudomonadati</taxon>
        <taxon>Bacteroidota</taxon>
        <taxon>Cytophagia</taxon>
        <taxon>Cytophagales</taxon>
        <taxon>Hymenobacteraceae</taxon>
        <taxon>Pontibacter</taxon>
    </lineage>
</organism>
<feature type="chain" id="PRO_5036804766" evidence="1">
    <location>
        <begin position="20"/>
        <end position="549"/>
    </location>
</feature>
<feature type="domain" description="Peptidase M16 N-terminal" evidence="2">
    <location>
        <begin position="58"/>
        <end position="196"/>
    </location>
</feature>
<evidence type="ECO:0000313" key="4">
    <source>
        <dbReference type="EMBL" id="MBC5993448.1"/>
    </source>
</evidence>
<dbReference type="Pfam" id="PF00675">
    <property type="entry name" value="Peptidase_M16"/>
    <property type="match status" value="1"/>
</dbReference>
<dbReference type="SUPFAM" id="SSF63411">
    <property type="entry name" value="LuxS/MPP-like metallohydrolase"/>
    <property type="match status" value="2"/>
</dbReference>
<dbReference type="PROSITE" id="PS51257">
    <property type="entry name" value="PROKAR_LIPOPROTEIN"/>
    <property type="match status" value="1"/>
</dbReference>
<dbReference type="AlphaFoldDB" id="A0A923N6B3"/>
<dbReference type="Pfam" id="PF05193">
    <property type="entry name" value="Peptidase_M16_C"/>
    <property type="match status" value="1"/>
</dbReference>
<protein>
    <submittedName>
        <fullName evidence="4">Insulinase family protein</fullName>
    </submittedName>
</protein>
<dbReference type="PANTHER" id="PTHR11851">
    <property type="entry name" value="METALLOPROTEASE"/>
    <property type="match status" value="1"/>
</dbReference>
<dbReference type="EMBL" id="JACRVF010000003">
    <property type="protein sequence ID" value="MBC5993448.1"/>
    <property type="molecule type" value="Genomic_DNA"/>
</dbReference>
<dbReference type="RefSeq" id="WP_187067475.1">
    <property type="nucleotide sequence ID" value="NZ_JACRVF010000003.1"/>
</dbReference>
<keyword evidence="1" id="KW-0732">Signal</keyword>
<gene>
    <name evidence="4" type="ORF">H8S84_11430</name>
</gene>
<dbReference type="GO" id="GO:0046872">
    <property type="term" value="F:metal ion binding"/>
    <property type="evidence" value="ECO:0007669"/>
    <property type="project" value="InterPro"/>
</dbReference>
<keyword evidence="5" id="KW-1185">Reference proteome</keyword>
<dbReference type="InterPro" id="IPR011765">
    <property type="entry name" value="Pept_M16_N"/>
</dbReference>
<dbReference type="Gene3D" id="3.30.830.10">
    <property type="entry name" value="Metalloenzyme, LuxS/M16 peptidase-like"/>
    <property type="match status" value="2"/>
</dbReference>
<dbReference type="InterPro" id="IPR011249">
    <property type="entry name" value="Metalloenz_LuxS/M16"/>
</dbReference>
<feature type="domain" description="Peptidase M16 C-terminal" evidence="3">
    <location>
        <begin position="213"/>
        <end position="421"/>
    </location>
</feature>
<dbReference type="InterPro" id="IPR007863">
    <property type="entry name" value="Peptidase_M16_C"/>
</dbReference>
<name>A0A923N6B3_9BACT</name>
<evidence type="ECO:0000313" key="5">
    <source>
        <dbReference type="Proteomes" id="UP000603640"/>
    </source>
</evidence>
<sequence>MKKLTAYILPVVLLAVACAKQPQVSEQTTTDTSAPATATTTTTPAAYDANMAFGPDKVVELKQPESNKVIIKLMFKNGSMVDPAGKEGLTYATARMITESGTKDMTVSQIKDKIFPWAADYYTNVDKEVTVFTFAVHKDFLNEFYPIVRGLMLNPAFAEADFKRVKANQLNFVDQVIRASSDEEYSKKALEDLLFRGTNYQHMVEGKTASVQNITLEDVKNHWRNYFTKNNLLIGIAGNYSTDFLNKLKADMAQLSDVKPNIPQAGNPNKPNGIQVEIIKKSDALGSAIFTGAPMPVTRSADDFAALMVANSFLGEHRKSYGKLYDKIRTTRSMNYGDYSYIEWYDNGGSFQLPNPGVPRTSNYFALWIRPVQIAEGLQKQYAELKDIDVGHAHFATRLAVREVDNLIKNGMTQEEFELTRKFLRSYIKLYIQTQEKQLGYLMDSRFYGRQDYIQELDRLLANLTVQEVNNAVKKYWQTENMFITIVTDDSEAEPLKQALLNNTPSPMSYSNLVREGLPQEVIAEDDKIANYKLNVKDVKIVDSKETFK</sequence>
<dbReference type="Proteomes" id="UP000603640">
    <property type="component" value="Unassembled WGS sequence"/>
</dbReference>
<evidence type="ECO:0000259" key="2">
    <source>
        <dbReference type="Pfam" id="PF00675"/>
    </source>
</evidence>
<feature type="signal peptide" evidence="1">
    <location>
        <begin position="1"/>
        <end position="19"/>
    </location>
</feature>
<proteinExistence type="predicted"/>
<accession>A0A923N6B3</accession>
<dbReference type="InterPro" id="IPR050361">
    <property type="entry name" value="MPP/UQCRC_Complex"/>
</dbReference>
<evidence type="ECO:0000259" key="3">
    <source>
        <dbReference type="Pfam" id="PF05193"/>
    </source>
</evidence>
<comment type="caution">
    <text evidence="4">The sequence shown here is derived from an EMBL/GenBank/DDBJ whole genome shotgun (WGS) entry which is preliminary data.</text>
</comment>
<reference evidence="4" key="1">
    <citation type="submission" date="2020-08" db="EMBL/GenBank/DDBJ databases">
        <title>Pontibacter sp. SD6 16S ribosomal RNA gene Genome sequencing and assembly.</title>
        <authorList>
            <person name="Kang M."/>
        </authorList>
    </citation>
    <scope>NUCLEOTIDE SEQUENCE</scope>
    <source>
        <strain evidence="4">SD6</strain>
    </source>
</reference>